<dbReference type="UniPathway" id="UPA00050">
    <property type="reaction ID" value="UER00461"/>
</dbReference>
<comment type="pathway">
    <text evidence="1 8">Amino-acid biosynthesis; L-lysine biosynthesis via DAP pathway; (S)-tetrahydrodipicolinate from L-aspartate: step 1/4.</text>
</comment>
<dbReference type="UniPathway" id="UPA00051">
    <property type="reaction ID" value="UER00462"/>
</dbReference>
<dbReference type="EMBL" id="MFJM01000056">
    <property type="protein sequence ID" value="OGG16599.1"/>
    <property type="molecule type" value="Genomic_DNA"/>
</dbReference>
<evidence type="ECO:0000256" key="2">
    <source>
        <dbReference type="ARBA" id="ARBA00010122"/>
    </source>
</evidence>
<reference evidence="10 11" key="1">
    <citation type="journal article" date="2016" name="Nat. Commun.">
        <title>Thousands of microbial genomes shed light on interconnected biogeochemical processes in an aquifer system.</title>
        <authorList>
            <person name="Anantharaman K."/>
            <person name="Brown C.T."/>
            <person name="Hug L.A."/>
            <person name="Sharon I."/>
            <person name="Castelle C.J."/>
            <person name="Probst A.J."/>
            <person name="Thomas B.C."/>
            <person name="Singh A."/>
            <person name="Wilkins M.J."/>
            <person name="Karaoz U."/>
            <person name="Brodie E.L."/>
            <person name="Williams K.H."/>
            <person name="Hubbard S.S."/>
            <person name="Banfield J.F."/>
        </authorList>
    </citation>
    <scope>NUCLEOTIDE SEQUENCE [LARGE SCALE GENOMIC DNA]</scope>
</reference>
<sequence>MIIMKFGGASLSKSDGINKVCQIIKEYAAKEKIVVVVSAMKGVTDDLYCVADFLKQKKFRSAMEKVGDIKKEHFNSLSVIKSKSKAVKVESELISIVSRLENFVRNAAKKEITPARIDYIVSFGERLSCPIVAGALESHGMMAHPIDASFVLATNHSFGNAIPLYKKSQDHINQILFPLVKNGIIPVITGFIGFAADGCTTTLGRGGSDLTAAYLANLIKAKALYLWKDVDGFYTDDPLKDRQARLFTKLSYYQAEKMAKDGAKIIFYKAIRPVARKKIPIYIKSFINPKAAGTVIN</sequence>
<dbReference type="Pfam" id="PF00696">
    <property type="entry name" value="AA_kinase"/>
    <property type="match status" value="1"/>
</dbReference>
<dbReference type="GO" id="GO:0009089">
    <property type="term" value="P:lysine biosynthetic process via diaminopimelate"/>
    <property type="evidence" value="ECO:0007669"/>
    <property type="project" value="UniProtKB-UniPathway"/>
</dbReference>
<keyword evidence="4" id="KW-0547">Nucleotide-binding</keyword>
<name>A0A1F5ZVV3_9BACT</name>
<dbReference type="SUPFAM" id="SSF53633">
    <property type="entry name" value="Carbamate kinase-like"/>
    <property type="match status" value="1"/>
</dbReference>
<dbReference type="GO" id="GO:0004072">
    <property type="term" value="F:aspartate kinase activity"/>
    <property type="evidence" value="ECO:0007669"/>
    <property type="project" value="UniProtKB-EC"/>
</dbReference>
<dbReference type="UniPathway" id="UPA00034">
    <property type="reaction ID" value="UER00015"/>
</dbReference>
<evidence type="ECO:0000256" key="6">
    <source>
        <dbReference type="ARBA" id="ARBA00022840"/>
    </source>
</evidence>
<dbReference type="EC" id="2.7.2.4" evidence="7"/>
<dbReference type="STRING" id="1798383.A3D78_00205"/>
<comment type="similarity">
    <text evidence="2 7">Belongs to the aspartokinase family.</text>
</comment>
<dbReference type="NCBIfam" id="TIGR00657">
    <property type="entry name" value="asp_kinases"/>
    <property type="match status" value="1"/>
</dbReference>
<accession>A0A1F5ZVV3</accession>
<evidence type="ECO:0000256" key="1">
    <source>
        <dbReference type="ARBA" id="ARBA00004766"/>
    </source>
</evidence>
<protein>
    <recommendedName>
        <fullName evidence="7">Aspartokinase</fullName>
        <ecNumber evidence="7">2.7.2.4</ecNumber>
    </recommendedName>
</protein>
<dbReference type="GO" id="GO:0005524">
    <property type="term" value="F:ATP binding"/>
    <property type="evidence" value="ECO:0007669"/>
    <property type="project" value="UniProtKB-KW"/>
</dbReference>
<comment type="pathway">
    <text evidence="8">Amino-acid biosynthesis; L-threonine biosynthesis; L-threonine from L-aspartate: step 1/5.</text>
</comment>
<dbReference type="Gene3D" id="3.40.1160.10">
    <property type="entry name" value="Acetylglutamate kinase-like"/>
    <property type="match status" value="1"/>
</dbReference>
<comment type="catalytic activity">
    <reaction evidence="7">
        <text>L-aspartate + ATP = 4-phospho-L-aspartate + ADP</text>
        <dbReference type="Rhea" id="RHEA:23776"/>
        <dbReference type="ChEBI" id="CHEBI:29991"/>
        <dbReference type="ChEBI" id="CHEBI:30616"/>
        <dbReference type="ChEBI" id="CHEBI:57535"/>
        <dbReference type="ChEBI" id="CHEBI:456216"/>
        <dbReference type="EC" id="2.7.2.4"/>
    </reaction>
</comment>
<keyword evidence="5 7" id="KW-0418">Kinase</keyword>
<proteinExistence type="inferred from homology"/>
<evidence type="ECO:0000313" key="10">
    <source>
        <dbReference type="EMBL" id="OGG16599.1"/>
    </source>
</evidence>
<dbReference type="GO" id="GO:0005829">
    <property type="term" value="C:cytosol"/>
    <property type="evidence" value="ECO:0007669"/>
    <property type="project" value="TreeGrafter"/>
</dbReference>
<comment type="pathway">
    <text evidence="8">Amino-acid biosynthesis; L-methionine biosynthesis via de novo pathway; L-homoserine from L-aspartate: step 1/3.</text>
</comment>
<evidence type="ECO:0000256" key="4">
    <source>
        <dbReference type="ARBA" id="ARBA00022741"/>
    </source>
</evidence>
<keyword evidence="3 7" id="KW-0808">Transferase</keyword>
<dbReference type="InterPro" id="IPR036393">
    <property type="entry name" value="AceGlu_kinase-like_sf"/>
</dbReference>
<dbReference type="AlphaFoldDB" id="A0A1F5ZVV3"/>
<evidence type="ECO:0000313" key="11">
    <source>
        <dbReference type="Proteomes" id="UP000176253"/>
    </source>
</evidence>
<evidence type="ECO:0000259" key="9">
    <source>
        <dbReference type="Pfam" id="PF00696"/>
    </source>
</evidence>
<comment type="caution">
    <text evidence="10">The sequence shown here is derived from an EMBL/GenBank/DDBJ whole genome shotgun (WGS) entry which is preliminary data.</text>
</comment>
<dbReference type="GO" id="GO:0009088">
    <property type="term" value="P:threonine biosynthetic process"/>
    <property type="evidence" value="ECO:0007669"/>
    <property type="project" value="UniProtKB-UniPathway"/>
</dbReference>
<dbReference type="InterPro" id="IPR001341">
    <property type="entry name" value="Asp_kinase"/>
</dbReference>
<organism evidence="10 11">
    <name type="scientific">Candidatus Gottesmanbacteria bacterium RIFCSPHIGHO2_02_FULL_39_14</name>
    <dbReference type="NCBI Taxonomy" id="1798383"/>
    <lineage>
        <taxon>Bacteria</taxon>
        <taxon>Candidatus Gottesmaniibacteriota</taxon>
    </lineage>
</organism>
<feature type="domain" description="Aspartate/glutamate/uridylate kinase" evidence="9">
    <location>
        <begin position="1"/>
        <end position="285"/>
    </location>
</feature>
<evidence type="ECO:0000256" key="5">
    <source>
        <dbReference type="ARBA" id="ARBA00022777"/>
    </source>
</evidence>
<gene>
    <name evidence="10" type="ORF">A3D78_00205</name>
</gene>
<keyword evidence="8" id="KW-0028">Amino-acid biosynthesis</keyword>
<dbReference type="Proteomes" id="UP000176253">
    <property type="component" value="Unassembled WGS sequence"/>
</dbReference>
<evidence type="ECO:0000256" key="3">
    <source>
        <dbReference type="ARBA" id="ARBA00022679"/>
    </source>
</evidence>
<evidence type="ECO:0000256" key="8">
    <source>
        <dbReference type="RuleBase" id="RU004249"/>
    </source>
</evidence>
<evidence type="ECO:0000256" key="7">
    <source>
        <dbReference type="RuleBase" id="RU003448"/>
    </source>
</evidence>
<dbReference type="PANTHER" id="PTHR21499:SF59">
    <property type="entry name" value="ASPARTOKINASE"/>
    <property type="match status" value="1"/>
</dbReference>
<dbReference type="GO" id="GO:0009090">
    <property type="term" value="P:homoserine biosynthetic process"/>
    <property type="evidence" value="ECO:0007669"/>
    <property type="project" value="TreeGrafter"/>
</dbReference>
<dbReference type="InterPro" id="IPR001048">
    <property type="entry name" value="Asp/Glu/Uridylate_kinase"/>
</dbReference>
<dbReference type="PANTHER" id="PTHR21499">
    <property type="entry name" value="ASPARTATE KINASE"/>
    <property type="match status" value="1"/>
</dbReference>
<keyword evidence="6" id="KW-0067">ATP-binding</keyword>